<dbReference type="AlphaFoldDB" id="S3KJQ9"/>
<keyword evidence="1" id="KW-1133">Transmembrane helix</keyword>
<sequence length="670" mass="75816">MKSVSAAACVLLLLAAFQSSIPLQAETVKSEQALYSDFLYDFFAHKGLNPERQLLQNTLSQDFPYNVIVSVNKGKSEKKLIVVFPQQEAKPMLDDIGAFIQRLSLQQSDFQAEFVFTANDCSPAAATAQKLHENVNENAGTRTYIDNLNMEEDTAAIVVRTAERGRIFPAYRTELIEIVPGGTGEYGKGTVVPRSFFSVIVNAFAAAKADYYINAHFLSLYRLGLIRAEPLVSEWLSSGIPAVLFHMNERNRAQVFSVVENCIYEYGDSQTIHDDTHYSVFRLFNRVVWISEKTYVLFLVASAAVTLFLFFILSFIRGEHRHVHREEFFRTWFLIPLSAAAAVLLLFAAQFITGAVIGKEGVSALFFLGVKTAFAVCFFIVGFFPFVYYLFKLPLTGFIYGYQLSIAAFLNIFLFASVDVTLIPIFIAEYIIVYISRTVRKVVPLALCLLFMLVPYIPFIKAVGEFDSELTRRFISGADFFTDLLYAALLLPFLLISIRILIRFKLWKMRGNEAKRKMRIYALYGLLFFVCFFTVCFGVFSFMRSAQKKREALDAAKNVRSVSLVPERVVQFGRSIMTFTLTSKMPVVRYYMEVTSETVLPILESNYPYDMFAKPFTAVFAPDDYPPQDFMLSFSVEGVKTVLCTVTAYVQTPNGIHTEKLAYTIAGSKR</sequence>
<feature type="transmembrane region" description="Helical" evidence="1">
    <location>
        <begin position="484"/>
        <end position="502"/>
    </location>
</feature>
<feature type="transmembrane region" description="Helical" evidence="1">
    <location>
        <begin position="295"/>
        <end position="316"/>
    </location>
</feature>
<dbReference type="PATRIC" id="fig|1125699.3.peg.464"/>
<proteinExistence type="predicted"/>
<dbReference type="STRING" id="1125699.HMPREF9194_00456"/>
<feature type="transmembrane region" description="Helical" evidence="1">
    <location>
        <begin position="364"/>
        <end position="391"/>
    </location>
</feature>
<feature type="transmembrane region" description="Helical" evidence="1">
    <location>
        <begin position="446"/>
        <end position="464"/>
    </location>
</feature>
<evidence type="ECO:0000313" key="3">
    <source>
        <dbReference type="EMBL" id="EPF32457.1"/>
    </source>
</evidence>
<feature type="chain" id="PRO_5004522939" description="DUF2330 domain-containing protein" evidence="2">
    <location>
        <begin position="26"/>
        <end position="670"/>
    </location>
</feature>
<keyword evidence="4" id="KW-1185">Reference proteome</keyword>
<evidence type="ECO:0000256" key="2">
    <source>
        <dbReference type="SAM" id="SignalP"/>
    </source>
</evidence>
<protein>
    <recommendedName>
        <fullName evidence="5">DUF2330 domain-containing protein</fullName>
    </recommendedName>
</protein>
<keyword evidence="1" id="KW-0812">Transmembrane</keyword>
<keyword evidence="2" id="KW-0732">Signal</keyword>
<feature type="signal peptide" evidence="2">
    <location>
        <begin position="1"/>
        <end position="25"/>
    </location>
</feature>
<evidence type="ECO:0008006" key="5">
    <source>
        <dbReference type="Google" id="ProtNLM"/>
    </source>
</evidence>
<evidence type="ECO:0000313" key="4">
    <source>
        <dbReference type="Proteomes" id="UP000014541"/>
    </source>
</evidence>
<dbReference type="OrthoDB" id="357551at2"/>
<dbReference type="eggNOG" id="ENOG502ZX8M">
    <property type="taxonomic scope" value="Bacteria"/>
</dbReference>
<accession>S3KJQ9</accession>
<feature type="transmembrane region" description="Helical" evidence="1">
    <location>
        <begin position="328"/>
        <end position="352"/>
    </location>
</feature>
<feature type="transmembrane region" description="Helical" evidence="1">
    <location>
        <begin position="398"/>
        <end position="416"/>
    </location>
</feature>
<dbReference type="HOGENOM" id="CLU_409897_0_0_12"/>
<comment type="caution">
    <text evidence="3">The sequence shown here is derived from an EMBL/GenBank/DDBJ whole genome shotgun (WGS) entry which is preliminary data.</text>
</comment>
<dbReference type="Proteomes" id="UP000014541">
    <property type="component" value="Unassembled WGS sequence"/>
</dbReference>
<keyword evidence="1" id="KW-0472">Membrane</keyword>
<dbReference type="EMBL" id="ATFF01000002">
    <property type="protein sequence ID" value="EPF32457.1"/>
    <property type="molecule type" value="Genomic_DNA"/>
</dbReference>
<dbReference type="RefSeq" id="WP_016524754.1">
    <property type="nucleotide sequence ID" value="NZ_KE332518.1"/>
</dbReference>
<organism evidence="3 4">
    <name type="scientific">Treponema maltophilum ATCC 51939</name>
    <dbReference type="NCBI Taxonomy" id="1125699"/>
    <lineage>
        <taxon>Bacteria</taxon>
        <taxon>Pseudomonadati</taxon>
        <taxon>Spirochaetota</taxon>
        <taxon>Spirochaetia</taxon>
        <taxon>Spirochaetales</taxon>
        <taxon>Treponemataceae</taxon>
        <taxon>Treponema</taxon>
    </lineage>
</organism>
<name>S3KJQ9_TREMA</name>
<evidence type="ECO:0000256" key="1">
    <source>
        <dbReference type="SAM" id="Phobius"/>
    </source>
</evidence>
<feature type="transmembrane region" description="Helical" evidence="1">
    <location>
        <begin position="523"/>
        <end position="543"/>
    </location>
</feature>
<reference evidence="3 4" key="1">
    <citation type="submission" date="2013-04" db="EMBL/GenBank/DDBJ databases">
        <title>The Genome Sequence of Treponema maltophilum ATCC 51939.</title>
        <authorList>
            <consortium name="The Broad Institute Genomics Platform"/>
            <person name="Earl A."/>
            <person name="Ward D."/>
            <person name="Feldgarden M."/>
            <person name="Gevers D."/>
            <person name="Leonetti C."/>
            <person name="Blanton J.M."/>
            <person name="Dewhirst F.E."/>
            <person name="Izard J."/>
            <person name="Walker B."/>
            <person name="Young S."/>
            <person name="Zeng Q."/>
            <person name="Gargeya S."/>
            <person name="Fitzgerald M."/>
            <person name="Haas B."/>
            <person name="Abouelleil A."/>
            <person name="Allen A.W."/>
            <person name="Alvarado L."/>
            <person name="Arachchi H.M."/>
            <person name="Berlin A.M."/>
            <person name="Chapman S.B."/>
            <person name="Gainer-Dewar J."/>
            <person name="Goldberg J."/>
            <person name="Griggs A."/>
            <person name="Gujja S."/>
            <person name="Hansen M."/>
            <person name="Howarth C."/>
            <person name="Imamovic A."/>
            <person name="Ireland A."/>
            <person name="Larimer J."/>
            <person name="McCowan C."/>
            <person name="Murphy C."/>
            <person name="Pearson M."/>
            <person name="Poon T.W."/>
            <person name="Priest M."/>
            <person name="Roberts A."/>
            <person name="Saif S."/>
            <person name="Shea T."/>
            <person name="Sisk P."/>
            <person name="Sykes S."/>
            <person name="Wortman J."/>
            <person name="Nusbaum C."/>
            <person name="Birren B."/>
        </authorList>
    </citation>
    <scope>NUCLEOTIDE SEQUENCE [LARGE SCALE GENOMIC DNA]</scope>
    <source>
        <strain evidence="3 4">ATCC 51939</strain>
    </source>
</reference>
<gene>
    <name evidence="3" type="ORF">HMPREF9194_00456</name>
</gene>